<dbReference type="PANTHER" id="PTHR46517:SF1">
    <property type="entry name" value="FRUCTOSE-2,6-BISPHOSPHATASE TIGAR"/>
    <property type="match status" value="1"/>
</dbReference>
<feature type="compositionally biased region" description="Basic and acidic residues" evidence="2">
    <location>
        <begin position="35"/>
        <end position="46"/>
    </location>
</feature>
<dbReference type="Gene3D" id="3.40.50.1240">
    <property type="entry name" value="Phosphoglycerate mutase-like"/>
    <property type="match status" value="1"/>
</dbReference>
<gene>
    <name evidence="3" type="ORF">SCUCBS95973_006797</name>
</gene>
<dbReference type="InterPro" id="IPR029033">
    <property type="entry name" value="His_PPase_superfam"/>
</dbReference>
<dbReference type="InterPro" id="IPR013078">
    <property type="entry name" value="His_Pase_superF_clade-1"/>
</dbReference>
<evidence type="ECO:0008006" key="5">
    <source>
        <dbReference type="Google" id="ProtNLM"/>
    </source>
</evidence>
<evidence type="ECO:0000256" key="2">
    <source>
        <dbReference type="SAM" id="MobiDB-lite"/>
    </source>
</evidence>
<dbReference type="Pfam" id="PF00300">
    <property type="entry name" value="His_Phos_1"/>
    <property type="match status" value="1"/>
</dbReference>
<sequence length="270" mass="29501">MPVQKGSSEAIVMTHIFSSDLQRASVTASAIWDAQRKRDEGRHDDDTGPSEVIKSADLRERDFRSGEGTRFGASSGPDGSSRAGGRNAFADAESWDEMSVRAKRFIDERLDRLLAEAGDGDGDKEDRRAVVIVAHGLILNVLLSMLLMRYTPSEMARLQPPLLPGAGPSDRSKRNQLCVPWSNTGHLVIHASRPKTTSSSNAKEPRLDAEAETETRSVTLQVVSINCMDHLNGLKKTRGGIGSAQFDPKQKTMDAFFGPSAKRQKRGRDA</sequence>
<comment type="caution">
    <text evidence="3">The sequence shown here is derived from an EMBL/GenBank/DDBJ whole genome shotgun (WGS) entry which is preliminary data.</text>
</comment>
<feature type="compositionally biased region" description="Basic and acidic residues" evidence="2">
    <location>
        <begin position="203"/>
        <end position="213"/>
    </location>
</feature>
<proteinExistence type="predicted"/>
<evidence type="ECO:0000313" key="3">
    <source>
        <dbReference type="EMBL" id="CAK7228193.1"/>
    </source>
</evidence>
<dbReference type="EMBL" id="CAWUHB010000042">
    <property type="protein sequence ID" value="CAK7228193.1"/>
    <property type="molecule type" value="Genomic_DNA"/>
</dbReference>
<feature type="region of interest" description="Disordered" evidence="2">
    <location>
        <begin position="193"/>
        <end position="213"/>
    </location>
</feature>
<reference evidence="3 4" key="1">
    <citation type="submission" date="2024-01" db="EMBL/GenBank/DDBJ databases">
        <authorList>
            <person name="Allen C."/>
            <person name="Tagirdzhanova G."/>
        </authorList>
    </citation>
    <scope>NUCLEOTIDE SEQUENCE [LARGE SCALE GENOMIC DNA]</scope>
</reference>
<dbReference type="Proteomes" id="UP001642405">
    <property type="component" value="Unassembled WGS sequence"/>
</dbReference>
<accession>A0ABP0C863</accession>
<name>A0ABP0C863_9PEZI</name>
<feature type="compositionally biased region" description="Basic and acidic residues" evidence="2">
    <location>
        <begin position="54"/>
        <end position="67"/>
    </location>
</feature>
<keyword evidence="1" id="KW-0378">Hydrolase</keyword>
<dbReference type="PANTHER" id="PTHR46517">
    <property type="entry name" value="FRUCTOSE-2,6-BISPHOSPHATASE TIGAR"/>
    <property type="match status" value="1"/>
</dbReference>
<dbReference type="SUPFAM" id="SSF53254">
    <property type="entry name" value="Phosphoglycerate mutase-like"/>
    <property type="match status" value="1"/>
</dbReference>
<keyword evidence="4" id="KW-1185">Reference proteome</keyword>
<feature type="region of interest" description="Disordered" evidence="2">
    <location>
        <begin position="35"/>
        <end position="86"/>
    </location>
</feature>
<evidence type="ECO:0000256" key="1">
    <source>
        <dbReference type="ARBA" id="ARBA00022801"/>
    </source>
</evidence>
<dbReference type="InterPro" id="IPR051695">
    <property type="entry name" value="Phosphoglycerate_Mutase"/>
</dbReference>
<organism evidence="3 4">
    <name type="scientific">Sporothrix curviconia</name>
    <dbReference type="NCBI Taxonomy" id="1260050"/>
    <lineage>
        <taxon>Eukaryota</taxon>
        <taxon>Fungi</taxon>
        <taxon>Dikarya</taxon>
        <taxon>Ascomycota</taxon>
        <taxon>Pezizomycotina</taxon>
        <taxon>Sordariomycetes</taxon>
        <taxon>Sordariomycetidae</taxon>
        <taxon>Ophiostomatales</taxon>
        <taxon>Ophiostomataceae</taxon>
        <taxon>Sporothrix</taxon>
    </lineage>
</organism>
<evidence type="ECO:0000313" key="4">
    <source>
        <dbReference type="Proteomes" id="UP001642405"/>
    </source>
</evidence>
<protein>
    <recommendedName>
        <fullName evidence="5">Phosphoglycerate mutase family protein</fullName>
    </recommendedName>
</protein>